<dbReference type="EMBL" id="KN833172">
    <property type="protein sequence ID" value="KIM72026.1"/>
    <property type="molecule type" value="Genomic_DNA"/>
</dbReference>
<keyword evidence="3" id="KW-1185">Reference proteome</keyword>
<name>A0A0C3EW31_PILCF</name>
<dbReference type="OrthoDB" id="5407957at2759"/>
<dbReference type="InterPro" id="IPR045967">
    <property type="entry name" value="HAM1-like_N"/>
</dbReference>
<dbReference type="HOGENOM" id="CLU_1627723_0_0_1"/>
<reference evidence="3" key="2">
    <citation type="submission" date="2015-01" db="EMBL/GenBank/DDBJ databases">
        <title>Evolutionary Origins and Diversification of the Mycorrhizal Mutualists.</title>
        <authorList>
            <consortium name="DOE Joint Genome Institute"/>
            <consortium name="Mycorrhizal Genomics Consortium"/>
            <person name="Kohler A."/>
            <person name="Kuo A."/>
            <person name="Nagy L.G."/>
            <person name="Floudas D."/>
            <person name="Copeland A."/>
            <person name="Barry K.W."/>
            <person name="Cichocki N."/>
            <person name="Veneault-Fourrey C."/>
            <person name="LaButti K."/>
            <person name="Lindquist E.A."/>
            <person name="Lipzen A."/>
            <person name="Lundell T."/>
            <person name="Morin E."/>
            <person name="Murat C."/>
            <person name="Riley R."/>
            <person name="Ohm R."/>
            <person name="Sun H."/>
            <person name="Tunlid A."/>
            <person name="Henrissat B."/>
            <person name="Grigoriev I.V."/>
            <person name="Hibbett D.S."/>
            <person name="Martin F."/>
        </authorList>
    </citation>
    <scope>NUCLEOTIDE SEQUENCE [LARGE SCALE GENOMIC DNA]</scope>
    <source>
        <strain evidence="3">F 1598</strain>
    </source>
</reference>
<accession>A0A0C3EW31</accession>
<evidence type="ECO:0000313" key="2">
    <source>
        <dbReference type="EMBL" id="KIM72026.1"/>
    </source>
</evidence>
<evidence type="ECO:0000259" key="1">
    <source>
        <dbReference type="Pfam" id="PF19343"/>
    </source>
</evidence>
<dbReference type="InParanoid" id="A0A0C3EW31"/>
<sequence>MCDSAWHIHDLMGFCFSCCRRRDSPEREPLLSARTHSTESLPEPTSHIQKAIDVLAALKANKLPSQNQLNLFLQSVLRSDVLDVNGHGVTGYGPVSDDARKVILDLRECIEAVLQIGMEKNADNKLQDLLFQSSRIQSSPIRIDADVEVDRDVLQHIRQNGTP</sequence>
<proteinExistence type="predicted"/>
<feature type="domain" description="HAM1-like N-terminal" evidence="1">
    <location>
        <begin position="53"/>
        <end position="156"/>
    </location>
</feature>
<dbReference type="STRING" id="765440.A0A0C3EW31"/>
<dbReference type="AlphaFoldDB" id="A0A0C3EW31"/>
<reference evidence="2 3" key="1">
    <citation type="submission" date="2014-04" db="EMBL/GenBank/DDBJ databases">
        <authorList>
            <consortium name="DOE Joint Genome Institute"/>
            <person name="Kuo A."/>
            <person name="Tarkka M."/>
            <person name="Buscot F."/>
            <person name="Kohler A."/>
            <person name="Nagy L.G."/>
            <person name="Floudas D."/>
            <person name="Copeland A."/>
            <person name="Barry K.W."/>
            <person name="Cichocki N."/>
            <person name="Veneault-Fourrey C."/>
            <person name="LaButti K."/>
            <person name="Lindquist E.A."/>
            <person name="Lipzen A."/>
            <person name="Lundell T."/>
            <person name="Morin E."/>
            <person name="Murat C."/>
            <person name="Sun H."/>
            <person name="Tunlid A."/>
            <person name="Henrissat B."/>
            <person name="Grigoriev I.V."/>
            <person name="Hibbett D.S."/>
            <person name="Martin F."/>
            <person name="Nordberg H.P."/>
            <person name="Cantor M.N."/>
            <person name="Hua S.X."/>
        </authorList>
    </citation>
    <scope>NUCLEOTIDE SEQUENCE [LARGE SCALE GENOMIC DNA]</scope>
    <source>
        <strain evidence="2 3">F 1598</strain>
    </source>
</reference>
<protein>
    <recommendedName>
        <fullName evidence="1">HAM1-like N-terminal domain-containing protein</fullName>
    </recommendedName>
</protein>
<gene>
    <name evidence="2" type="ORF">PILCRDRAFT_16512</name>
</gene>
<evidence type="ECO:0000313" key="3">
    <source>
        <dbReference type="Proteomes" id="UP000054166"/>
    </source>
</evidence>
<dbReference type="Pfam" id="PF19343">
    <property type="entry name" value="HAM1_N"/>
    <property type="match status" value="1"/>
</dbReference>
<organism evidence="2 3">
    <name type="scientific">Piloderma croceum (strain F 1598)</name>
    <dbReference type="NCBI Taxonomy" id="765440"/>
    <lineage>
        <taxon>Eukaryota</taxon>
        <taxon>Fungi</taxon>
        <taxon>Dikarya</taxon>
        <taxon>Basidiomycota</taxon>
        <taxon>Agaricomycotina</taxon>
        <taxon>Agaricomycetes</taxon>
        <taxon>Agaricomycetidae</taxon>
        <taxon>Atheliales</taxon>
        <taxon>Atheliaceae</taxon>
        <taxon>Piloderma</taxon>
    </lineage>
</organism>
<dbReference type="Proteomes" id="UP000054166">
    <property type="component" value="Unassembled WGS sequence"/>
</dbReference>